<dbReference type="RefSeq" id="WP_132971793.1">
    <property type="nucleotide sequence ID" value="NZ_SMFX01000001.1"/>
</dbReference>
<evidence type="ECO:0000256" key="1">
    <source>
        <dbReference type="ARBA" id="ARBA00022490"/>
    </source>
</evidence>
<keyword evidence="3 9" id="KW-0808">Transferase</keyword>
<reference evidence="14 15" key="1">
    <citation type="submission" date="2019-03" db="EMBL/GenBank/DDBJ databases">
        <title>Genomic Encyclopedia of Type Strains, Phase IV (KMG-IV): sequencing the most valuable type-strain genomes for metagenomic binning, comparative biology and taxonomic classification.</title>
        <authorList>
            <person name="Goeker M."/>
        </authorList>
    </citation>
    <scope>NUCLEOTIDE SEQUENCE [LARGE SCALE GENOMIC DNA]</scope>
    <source>
        <strain evidence="14 15">DSM 19610</strain>
    </source>
</reference>
<dbReference type="InterPro" id="IPR038321">
    <property type="entry name" value="TmcA_C_sf"/>
</dbReference>
<dbReference type="PANTHER" id="PTHR10925">
    <property type="entry name" value="N-ACETYLTRANSFERASE 10"/>
    <property type="match status" value="1"/>
</dbReference>
<keyword evidence="6 9" id="KW-0067">ATP-binding</keyword>
<dbReference type="CDD" id="cd04301">
    <property type="entry name" value="NAT_SF"/>
    <property type="match status" value="1"/>
</dbReference>
<keyword evidence="2 9" id="KW-0820">tRNA-binding</keyword>
<dbReference type="EC" id="2.3.1.193" evidence="9"/>
<dbReference type="Proteomes" id="UP000295707">
    <property type="component" value="Unassembled WGS sequence"/>
</dbReference>
<evidence type="ECO:0000259" key="11">
    <source>
        <dbReference type="Pfam" id="PF08351"/>
    </source>
</evidence>
<evidence type="ECO:0000259" key="10">
    <source>
        <dbReference type="Pfam" id="PF05127"/>
    </source>
</evidence>
<evidence type="ECO:0000259" key="12">
    <source>
        <dbReference type="Pfam" id="PF13718"/>
    </source>
</evidence>
<keyword evidence="5 9" id="KW-0547">Nucleotide-binding</keyword>
<keyword evidence="4 9" id="KW-0819">tRNA processing</keyword>
<dbReference type="Pfam" id="PF08351">
    <property type="entry name" value="TmcA_N"/>
    <property type="match status" value="1"/>
</dbReference>
<dbReference type="GO" id="GO:0005524">
    <property type="term" value="F:ATP binding"/>
    <property type="evidence" value="ECO:0007669"/>
    <property type="project" value="UniProtKB-UniRule"/>
</dbReference>
<dbReference type="GO" id="GO:0002101">
    <property type="term" value="P:tRNA wobble cytosine modification"/>
    <property type="evidence" value="ECO:0007669"/>
    <property type="project" value="UniProtKB-UniRule"/>
</dbReference>
<dbReference type="InterPro" id="IPR007807">
    <property type="entry name" value="TcmA/NAT10_helicase"/>
</dbReference>
<dbReference type="InterPro" id="IPR013562">
    <property type="entry name" value="TmcA/NAT10_N"/>
</dbReference>
<keyword evidence="8 9" id="KW-0012">Acyltransferase</keyword>
<dbReference type="InterPro" id="IPR000182">
    <property type="entry name" value="GNAT_dom"/>
</dbReference>
<comment type="similarity">
    <text evidence="9">Belongs to the TmcA family.</text>
</comment>
<sequence length="716" mass="79404">MACEQKPVTPQSTAGIDECVDALWASVRDQFHRRMVWLSGDVADVSALAGRLLKQQPGINIHWHGDGAPADIQVSQGREAFQQLGRECDALVFNAWSGFDPDAFGALSGTLRGGGLLFLLTPSAADWSTWSDPEYTRIAVAQFSVSEISGRYLRRLTRLLQQDAGSLWIESGEVKRRPVIHEMPAQQQTVDLSPCRTQDQQYAVEAVIHVVSGHRRRPVVLQSDRGRGKSAAFGIAAARLISERQLRVVVTAPRRQAVEAVMERASALLTPEQCQLLRYMPPDVLVRSDCDADLLLVDEAAAISAPLLEQLLKRYPRMAFSTTVHGYEGTGRGFAVRFNNVLDRCTNSWKTVMLNTPVRWGEGDPLEPLVFRLLMLDANAAPDAVLESACLDDVQISCVERDQLIEDETLLRELFGLLVLAHYKTRPFDLRQLLDGPNLSVWLMRIQGHIAAAALVAEEGGFSTEDAQDISADVRRPHGHLLPETLAVHLGLVDAPALRAQRVMRIAVHPAVQGRGLGSRLIACIRDTAAAEGIDYLGSSFGANDDLLRFWQNADWTPVRISERRGASSGSHSVIVLKPLSRTGGDLCARARQRFLRHFPHQLSDSLRDLEARMVIALMRNAPDSMQTLDDDDLEDVRRFAFERRFPESAIGALWGWLCNRLMSENTLDTLVDTDAGLLIARFLQKRDWSTCARDAGLGGHDQALARLRELVRQLL</sequence>
<dbReference type="GO" id="GO:0005737">
    <property type="term" value="C:cytoplasm"/>
    <property type="evidence" value="ECO:0007669"/>
    <property type="project" value="UniProtKB-SubCell"/>
</dbReference>
<gene>
    <name evidence="9" type="primary">tmcA</name>
    <name evidence="14" type="ORF">DFR30_1213</name>
</gene>
<dbReference type="EMBL" id="SMFX01000001">
    <property type="protein sequence ID" value="TCK17959.1"/>
    <property type="molecule type" value="Genomic_DNA"/>
</dbReference>
<comment type="subcellular location">
    <subcellularLocation>
        <location evidence="9">Cytoplasm</location>
    </subcellularLocation>
</comment>
<evidence type="ECO:0000256" key="2">
    <source>
        <dbReference type="ARBA" id="ARBA00022555"/>
    </source>
</evidence>
<feature type="domain" description="TcmA/NAT10 helicase" evidence="10">
    <location>
        <begin position="220"/>
        <end position="377"/>
    </location>
</feature>
<dbReference type="InterPro" id="IPR032672">
    <property type="entry name" value="TmcA/NAT10/Kre33"/>
</dbReference>
<dbReference type="Gene3D" id="3.40.50.300">
    <property type="entry name" value="P-loop containing nucleotide triphosphate hydrolases"/>
    <property type="match status" value="1"/>
</dbReference>
<evidence type="ECO:0000313" key="14">
    <source>
        <dbReference type="EMBL" id="TCK17959.1"/>
    </source>
</evidence>
<dbReference type="InterPro" id="IPR016181">
    <property type="entry name" value="Acyl_CoA_acyltransferase"/>
</dbReference>
<feature type="domain" description="tRNA(Met) cytidine acetyltransferase TmcA tRNA-binding" evidence="13">
    <location>
        <begin position="584"/>
        <end position="716"/>
    </location>
</feature>
<feature type="domain" description="TmcA/NAT10 N-terminal" evidence="11">
    <location>
        <begin position="21"/>
        <end position="170"/>
    </location>
</feature>
<dbReference type="SUPFAM" id="SSF55729">
    <property type="entry name" value="Acyl-CoA N-acyltransferases (Nat)"/>
    <property type="match status" value="1"/>
</dbReference>
<dbReference type="GO" id="GO:0051391">
    <property type="term" value="P:tRNA acetylation"/>
    <property type="evidence" value="ECO:0007669"/>
    <property type="project" value="UniProtKB-UniRule"/>
</dbReference>
<evidence type="ECO:0000256" key="5">
    <source>
        <dbReference type="ARBA" id="ARBA00022741"/>
    </source>
</evidence>
<name>A0A4R1HF23_9GAMM</name>
<feature type="domain" description="N-acetyltransferase" evidence="12">
    <location>
        <begin position="414"/>
        <end position="526"/>
    </location>
</feature>
<evidence type="ECO:0000256" key="7">
    <source>
        <dbReference type="ARBA" id="ARBA00022884"/>
    </source>
</evidence>
<evidence type="ECO:0000313" key="15">
    <source>
        <dbReference type="Proteomes" id="UP000295707"/>
    </source>
</evidence>
<dbReference type="HAMAP" id="MF_01886">
    <property type="entry name" value="tRNA_acetyltr_TmcA"/>
    <property type="match status" value="1"/>
</dbReference>
<organism evidence="14 15">
    <name type="scientific">Thiogranum longum</name>
    <dbReference type="NCBI Taxonomy" id="1537524"/>
    <lineage>
        <taxon>Bacteria</taxon>
        <taxon>Pseudomonadati</taxon>
        <taxon>Pseudomonadota</taxon>
        <taxon>Gammaproteobacteria</taxon>
        <taxon>Chromatiales</taxon>
        <taxon>Ectothiorhodospiraceae</taxon>
        <taxon>Thiogranum</taxon>
    </lineage>
</organism>
<feature type="binding site" evidence="9">
    <location>
        <position position="359"/>
    </location>
    <ligand>
        <name>ATP</name>
        <dbReference type="ChEBI" id="CHEBI:30616"/>
    </ligand>
</feature>
<keyword evidence="1 9" id="KW-0963">Cytoplasm</keyword>
<proteinExistence type="inferred from homology"/>
<dbReference type="Gene3D" id="3.40.630.30">
    <property type="match status" value="1"/>
</dbReference>
<dbReference type="PANTHER" id="PTHR10925:SF5">
    <property type="entry name" value="RNA CYTIDINE ACETYLTRANSFERASE"/>
    <property type="match status" value="1"/>
</dbReference>
<evidence type="ECO:0000256" key="9">
    <source>
        <dbReference type="HAMAP-Rule" id="MF_01886"/>
    </source>
</evidence>
<evidence type="ECO:0000256" key="6">
    <source>
        <dbReference type="ARBA" id="ARBA00022840"/>
    </source>
</evidence>
<dbReference type="GO" id="GO:0000049">
    <property type="term" value="F:tRNA binding"/>
    <property type="evidence" value="ECO:0007669"/>
    <property type="project" value="UniProtKB-UniRule"/>
</dbReference>
<evidence type="ECO:0000256" key="3">
    <source>
        <dbReference type="ARBA" id="ARBA00022679"/>
    </source>
</evidence>
<feature type="binding site" evidence="9">
    <location>
        <position position="200"/>
    </location>
    <ligand>
        <name>ATP</name>
        <dbReference type="ChEBI" id="CHEBI:30616"/>
    </ligand>
</feature>
<dbReference type="Pfam" id="PF13718">
    <property type="entry name" value="GNAT_acetyltr_2"/>
    <property type="match status" value="2"/>
</dbReference>
<dbReference type="SUPFAM" id="SSF52540">
    <property type="entry name" value="P-loop containing nucleoside triphosphate hydrolases"/>
    <property type="match status" value="1"/>
</dbReference>
<dbReference type="Gene3D" id="3.40.50.11040">
    <property type="match status" value="1"/>
</dbReference>
<protein>
    <recommendedName>
        <fullName evidence="9">tRNA(Met) cytidine acetyltransferase TmcA</fullName>
        <ecNumber evidence="9">2.3.1.193</ecNumber>
    </recommendedName>
</protein>
<comment type="function">
    <text evidence="9">Catalyzes the formation of N(4)-acetylcytidine (ac(4)C) at the wobble position of tRNA(Met), by using acetyl-CoA as an acetyl donor and ATP (or GTP).</text>
</comment>
<keyword evidence="15" id="KW-1185">Reference proteome</keyword>
<dbReference type="Pfam" id="PF05127">
    <property type="entry name" value="NAT10_TcmA_helicase"/>
    <property type="match status" value="1"/>
</dbReference>
<dbReference type="InterPro" id="IPR033442">
    <property type="entry name" value="TmcA_tRNA_bind"/>
</dbReference>
<dbReference type="Pfam" id="PF17176">
    <property type="entry name" value="tRNA_bind_3"/>
    <property type="match status" value="1"/>
</dbReference>
<comment type="catalytic activity">
    <reaction evidence="9">
        <text>cytidine(34) in elongator tRNA(Met) + acetyl-CoA + ATP + H2O = N(4)-acetylcytidine(34) in elongator tRNA(Met) + ADP + phosphate + CoA + H(+)</text>
        <dbReference type="Rhea" id="RHEA:43788"/>
        <dbReference type="Rhea" id="RHEA-COMP:10693"/>
        <dbReference type="Rhea" id="RHEA-COMP:10694"/>
        <dbReference type="ChEBI" id="CHEBI:15377"/>
        <dbReference type="ChEBI" id="CHEBI:15378"/>
        <dbReference type="ChEBI" id="CHEBI:30616"/>
        <dbReference type="ChEBI" id="CHEBI:43474"/>
        <dbReference type="ChEBI" id="CHEBI:57287"/>
        <dbReference type="ChEBI" id="CHEBI:57288"/>
        <dbReference type="ChEBI" id="CHEBI:74900"/>
        <dbReference type="ChEBI" id="CHEBI:82748"/>
        <dbReference type="ChEBI" id="CHEBI:456216"/>
        <dbReference type="EC" id="2.3.1.193"/>
    </reaction>
</comment>
<dbReference type="Gene3D" id="1.20.120.890">
    <property type="entry name" value="tRNA(Met) cytidine acetyltransferase, tail domain"/>
    <property type="match status" value="1"/>
</dbReference>
<dbReference type="GO" id="GO:1904812">
    <property type="term" value="P:rRNA acetylation involved in maturation of SSU-rRNA"/>
    <property type="evidence" value="ECO:0007669"/>
    <property type="project" value="TreeGrafter"/>
</dbReference>
<dbReference type="InterPro" id="IPR027417">
    <property type="entry name" value="P-loop_NTPase"/>
</dbReference>
<accession>A0A4R1HF23</accession>
<keyword evidence="7 9" id="KW-0694">RNA-binding</keyword>
<evidence type="ECO:0000256" key="4">
    <source>
        <dbReference type="ARBA" id="ARBA00022694"/>
    </source>
</evidence>
<evidence type="ECO:0000256" key="8">
    <source>
        <dbReference type="ARBA" id="ARBA00023315"/>
    </source>
</evidence>
<feature type="binding site" evidence="9">
    <location>
        <begin position="506"/>
        <end position="508"/>
    </location>
    <ligand>
        <name>acetyl-CoA</name>
        <dbReference type="ChEBI" id="CHEBI:57288"/>
    </ligand>
</feature>
<feature type="domain" description="N-acetyltransferase" evidence="12">
    <location>
        <begin position="530"/>
        <end position="580"/>
    </location>
</feature>
<evidence type="ECO:0000259" key="13">
    <source>
        <dbReference type="Pfam" id="PF17176"/>
    </source>
</evidence>
<dbReference type="GO" id="GO:0051392">
    <property type="term" value="F:tRNA cytidine N4-acetyltransferase activity"/>
    <property type="evidence" value="ECO:0007669"/>
    <property type="project" value="UniProtKB-UniRule"/>
</dbReference>
<comment type="caution">
    <text evidence="14">The sequence shown here is derived from an EMBL/GenBank/DDBJ whole genome shotgun (WGS) entry which is preliminary data.</text>
</comment>
<dbReference type="OrthoDB" id="5578851at2"/>
<dbReference type="GO" id="GO:1990883">
    <property type="term" value="F:18S rRNA cytidine N-acetyltransferase activity"/>
    <property type="evidence" value="ECO:0007669"/>
    <property type="project" value="TreeGrafter"/>
</dbReference>
<comment type="caution">
    <text evidence="9">Lacks conserved residue(s) required for the propagation of feature annotation.</text>
</comment>
<dbReference type="AlphaFoldDB" id="A0A4R1HF23"/>
<dbReference type="InterPro" id="IPR024914">
    <property type="entry name" value="tRNA_acetyltr_TmcA"/>
</dbReference>